<name>A0A382YCT8_9ZZZZ</name>
<gene>
    <name evidence="1" type="ORF">METZ01_LOCUS433981</name>
</gene>
<protein>
    <submittedName>
        <fullName evidence="1">Uncharacterized protein</fullName>
    </submittedName>
</protein>
<accession>A0A382YCT8</accession>
<reference evidence="1" key="1">
    <citation type="submission" date="2018-05" db="EMBL/GenBank/DDBJ databases">
        <authorList>
            <person name="Lanie J.A."/>
            <person name="Ng W.-L."/>
            <person name="Kazmierczak K.M."/>
            <person name="Andrzejewski T.M."/>
            <person name="Davidsen T.M."/>
            <person name="Wayne K.J."/>
            <person name="Tettelin H."/>
            <person name="Glass J.I."/>
            <person name="Rusch D."/>
            <person name="Podicherti R."/>
            <person name="Tsui H.-C.T."/>
            <person name="Winkler M.E."/>
        </authorList>
    </citation>
    <scope>NUCLEOTIDE SEQUENCE</scope>
</reference>
<organism evidence="1">
    <name type="scientific">marine metagenome</name>
    <dbReference type="NCBI Taxonomy" id="408172"/>
    <lineage>
        <taxon>unclassified sequences</taxon>
        <taxon>metagenomes</taxon>
        <taxon>ecological metagenomes</taxon>
    </lineage>
</organism>
<sequence length="45" mass="5127">VKPIKGGDIMSRSEQIKKFKKAVKVCKGKTRSGFRSCMRKKLSKK</sequence>
<dbReference type="EMBL" id="UINC01174813">
    <property type="protein sequence ID" value="SVD81127.1"/>
    <property type="molecule type" value="Genomic_DNA"/>
</dbReference>
<dbReference type="AlphaFoldDB" id="A0A382YCT8"/>
<feature type="non-terminal residue" evidence="1">
    <location>
        <position position="1"/>
    </location>
</feature>
<proteinExistence type="predicted"/>
<evidence type="ECO:0000313" key="1">
    <source>
        <dbReference type="EMBL" id="SVD81127.1"/>
    </source>
</evidence>